<evidence type="ECO:0000256" key="9">
    <source>
        <dbReference type="SAM" id="MobiDB-lite"/>
    </source>
</evidence>
<feature type="domain" description="Potassium channel" evidence="11">
    <location>
        <begin position="376"/>
        <end position="449"/>
    </location>
</feature>
<dbReference type="Pfam" id="PF07885">
    <property type="entry name" value="Ion_trans_2"/>
    <property type="match status" value="2"/>
</dbReference>
<keyword evidence="6 10" id="KW-0472">Membrane</keyword>
<feature type="domain" description="Potassium channel" evidence="11">
    <location>
        <begin position="219"/>
        <end position="291"/>
    </location>
</feature>
<keyword evidence="2 8" id="KW-0813">Transport</keyword>
<evidence type="ECO:0000256" key="2">
    <source>
        <dbReference type="ARBA" id="ARBA00022448"/>
    </source>
</evidence>
<evidence type="ECO:0000256" key="6">
    <source>
        <dbReference type="ARBA" id="ARBA00023136"/>
    </source>
</evidence>
<evidence type="ECO:0000256" key="3">
    <source>
        <dbReference type="ARBA" id="ARBA00022692"/>
    </source>
</evidence>
<sequence>MSVVEPAVRESIEEAARDAEAYPSGRPLSEKEEEASAPTRWWFASTACPLLAATFGPIANGFSICALVCPWREVLPPKVPEGYGHQVPDPPWLMAVNAASLVSALIGNVALLLNMAQRMEFSTAQPITIGGFILAGMLLIGDVIALTSSPAYFLSDPVARQSGNHALTAAFYYAVIAAVIYIVIGLLMCITVYGAHRQYYSKDFQLTNAQRMLMLQTMMFVAYILLAAWVFSSLENWRYLDAVYWADVTVLTIGLGDYKPVTKIGRGLLFPYAVGGILLVGLIVGSIRKLVLEHGELKIAARITEKRRKNALHEIDHNRGTLKISWFAKADYYVTSSMSPAQRREEEFNVMRKVQNAADRERRYFSLSTSMTFASVLWLVGAVVFMVTEKEQDLTYYQSVYFSFVSLMTIGYGDIVPASNCGKAFYVIWSLLAIPTLTILISGLGDTFTKMFTGSTSLASALYSRPREVKQSAQDKARRAANKVSNIGKKKREVPLSAEEHRLNTLHTMVERLESHVEEEELKALKEAESKGDDIDRDIHFYHFVLARELTRVQKDLLADSPVQYSWGEWEFFLLLIGHGSMDENDISDDQQTTAHPPRGQNDDSSTTTTKDRPVMDGLVDRDTQRRTKWNTAPTKRGLVKRRQTADPIGNWSWLDEKSPLMSVKSESQWLADKLSATLVRELDRSRKGEQKSPPIGMRHLRGNVTG</sequence>
<accession>A0A6A6F072</accession>
<dbReference type="GO" id="GO:0030322">
    <property type="term" value="P:stabilization of membrane potential"/>
    <property type="evidence" value="ECO:0007669"/>
    <property type="project" value="TreeGrafter"/>
</dbReference>
<evidence type="ECO:0000256" key="1">
    <source>
        <dbReference type="ARBA" id="ARBA00004141"/>
    </source>
</evidence>
<comment type="similarity">
    <text evidence="8">Belongs to the two pore domain potassium channel (TC 1.A.1.8) family.</text>
</comment>
<keyword evidence="4 10" id="KW-1133">Transmembrane helix</keyword>
<evidence type="ECO:0000256" key="4">
    <source>
        <dbReference type="ARBA" id="ARBA00022989"/>
    </source>
</evidence>
<dbReference type="PRINTS" id="PR01333">
    <property type="entry name" value="2POREKCHANEL"/>
</dbReference>
<feature type="region of interest" description="Disordered" evidence="9">
    <location>
        <begin position="585"/>
        <end position="617"/>
    </location>
</feature>
<feature type="transmembrane region" description="Helical" evidence="10">
    <location>
        <begin position="213"/>
        <end position="231"/>
    </location>
</feature>
<dbReference type="AlphaFoldDB" id="A0A6A6F072"/>
<feature type="transmembrane region" description="Helical" evidence="10">
    <location>
        <begin position="127"/>
        <end position="151"/>
    </location>
</feature>
<evidence type="ECO:0000259" key="11">
    <source>
        <dbReference type="Pfam" id="PF07885"/>
    </source>
</evidence>
<dbReference type="EMBL" id="ML992704">
    <property type="protein sequence ID" value="KAF2207355.1"/>
    <property type="molecule type" value="Genomic_DNA"/>
</dbReference>
<evidence type="ECO:0000313" key="12">
    <source>
        <dbReference type="EMBL" id="KAF2207355.1"/>
    </source>
</evidence>
<evidence type="ECO:0000256" key="10">
    <source>
        <dbReference type="SAM" id="Phobius"/>
    </source>
</evidence>
<keyword evidence="13" id="KW-1185">Reference proteome</keyword>
<dbReference type="SUPFAM" id="SSF81324">
    <property type="entry name" value="Voltage-gated potassium channels"/>
    <property type="match status" value="2"/>
</dbReference>
<feature type="region of interest" description="Disordered" evidence="9">
    <location>
        <begin position="683"/>
        <end position="707"/>
    </location>
</feature>
<dbReference type="GO" id="GO:0022841">
    <property type="term" value="F:potassium ion leak channel activity"/>
    <property type="evidence" value="ECO:0007669"/>
    <property type="project" value="TreeGrafter"/>
</dbReference>
<dbReference type="GO" id="GO:0005886">
    <property type="term" value="C:plasma membrane"/>
    <property type="evidence" value="ECO:0007669"/>
    <property type="project" value="TreeGrafter"/>
</dbReference>
<evidence type="ECO:0000256" key="8">
    <source>
        <dbReference type="RuleBase" id="RU003857"/>
    </source>
</evidence>
<keyword evidence="7 8" id="KW-0407">Ion channel</keyword>
<dbReference type="Proteomes" id="UP000799539">
    <property type="component" value="Unassembled WGS sequence"/>
</dbReference>
<name>A0A6A6F072_9PEZI</name>
<keyword evidence="5 8" id="KW-0406">Ion transport</keyword>
<feature type="transmembrane region" description="Helical" evidence="10">
    <location>
        <begin position="92"/>
        <end position="115"/>
    </location>
</feature>
<evidence type="ECO:0000256" key="5">
    <source>
        <dbReference type="ARBA" id="ARBA00023065"/>
    </source>
</evidence>
<dbReference type="InterPro" id="IPR013099">
    <property type="entry name" value="K_chnl_dom"/>
</dbReference>
<gene>
    <name evidence="12" type="ORF">CERZMDRAFT_115217</name>
</gene>
<keyword evidence="3 8" id="KW-0812">Transmembrane</keyword>
<evidence type="ECO:0000256" key="7">
    <source>
        <dbReference type="ARBA" id="ARBA00023303"/>
    </source>
</evidence>
<proteinExistence type="inferred from homology"/>
<feature type="transmembrane region" description="Helical" evidence="10">
    <location>
        <begin position="364"/>
        <end position="387"/>
    </location>
</feature>
<dbReference type="GO" id="GO:0015271">
    <property type="term" value="F:outward rectifier potassium channel activity"/>
    <property type="evidence" value="ECO:0007669"/>
    <property type="project" value="TreeGrafter"/>
</dbReference>
<reference evidence="12" key="1">
    <citation type="journal article" date="2020" name="Stud. Mycol.">
        <title>101 Dothideomycetes genomes: a test case for predicting lifestyles and emergence of pathogens.</title>
        <authorList>
            <person name="Haridas S."/>
            <person name="Albert R."/>
            <person name="Binder M."/>
            <person name="Bloem J."/>
            <person name="Labutti K."/>
            <person name="Salamov A."/>
            <person name="Andreopoulos B."/>
            <person name="Baker S."/>
            <person name="Barry K."/>
            <person name="Bills G."/>
            <person name="Bluhm B."/>
            <person name="Cannon C."/>
            <person name="Castanera R."/>
            <person name="Culley D."/>
            <person name="Daum C."/>
            <person name="Ezra D."/>
            <person name="Gonzalez J."/>
            <person name="Henrissat B."/>
            <person name="Kuo A."/>
            <person name="Liang C."/>
            <person name="Lipzen A."/>
            <person name="Lutzoni F."/>
            <person name="Magnuson J."/>
            <person name="Mondo S."/>
            <person name="Nolan M."/>
            <person name="Ohm R."/>
            <person name="Pangilinan J."/>
            <person name="Park H.-J."/>
            <person name="Ramirez L."/>
            <person name="Alfaro M."/>
            <person name="Sun H."/>
            <person name="Tritt A."/>
            <person name="Yoshinaga Y."/>
            <person name="Zwiers L.-H."/>
            <person name="Turgeon B."/>
            <person name="Goodwin S."/>
            <person name="Spatafora J."/>
            <person name="Crous P."/>
            <person name="Grigoriev I."/>
        </authorList>
    </citation>
    <scope>NUCLEOTIDE SEQUENCE</scope>
    <source>
        <strain evidence="12">SCOH1-5</strain>
    </source>
</reference>
<feature type="transmembrane region" description="Helical" evidence="10">
    <location>
        <begin position="424"/>
        <end position="445"/>
    </location>
</feature>
<feature type="transmembrane region" description="Helical" evidence="10">
    <location>
        <begin position="268"/>
        <end position="287"/>
    </location>
</feature>
<comment type="subcellular location">
    <subcellularLocation>
        <location evidence="1">Membrane</location>
        <topology evidence="1">Multi-pass membrane protein</topology>
    </subcellularLocation>
</comment>
<feature type="transmembrane region" description="Helical" evidence="10">
    <location>
        <begin position="394"/>
        <end position="412"/>
    </location>
</feature>
<evidence type="ECO:0000313" key="13">
    <source>
        <dbReference type="Proteomes" id="UP000799539"/>
    </source>
</evidence>
<feature type="transmembrane region" description="Helical" evidence="10">
    <location>
        <begin position="171"/>
        <end position="193"/>
    </location>
</feature>
<dbReference type="PANTHER" id="PTHR11003:SF301">
    <property type="entry name" value="POTASSIUM CHANNEL PROTEIN"/>
    <property type="match status" value="1"/>
</dbReference>
<dbReference type="InterPro" id="IPR003280">
    <property type="entry name" value="2pore_dom_K_chnl"/>
</dbReference>
<dbReference type="PANTHER" id="PTHR11003">
    <property type="entry name" value="POTASSIUM CHANNEL, SUBFAMILY K"/>
    <property type="match status" value="1"/>
</dbReference>
<protein>
    <recommendedName>
        <fullName evidence="11">Potassium channel domain-containing protein</fullName>
    </recommendedName>
</protein>
<organism evidence="12 13">
    <name type="scientific">Cercospora zeae-maydis SCOH1-5</name>
    <dbReference type="NCBI Taxonomy" id="717836"/>
    <lineage>
        <taxon>Eukaryota</taxon>
        <taxon>Fungi</taxon>
        <taxon>Dikarya</taxon>
        <taxon>Ascomycota</taxon>
        <taxon>Pezizomycotina</taxon>
        <taxon>Dothideomycetes</taxon>
        <taxon>Dothideomycetidae</taxon>
        <taxon>Mycosphaerellales</taxon>
        <taxon>Mycosphaerellaceae</taxon>
        <taxon>Cercospora</taxon>
    </lineage>
</organism>
<dbReference type="Gene3D" id="1.10.287.70">
    <property type="match status" value="2"/>
</dbReference>
<dbReference type="OrthoDB" id="297496at2759"/>